<sequence length="75" mass="8026">MFEFVYGSLLEVIVSNQAVSALADMPDTEWDSGTCKTPPSVPQPNGLAETCPGAPTKPTGKSRIIKLGVCRKLEF</sequence>
<dbReference type="PANTHER" id="PTHR36310:SF1">
    <property type="entry name" value="CYCLIN-DEPENDENT PROTEIN KINASE INHIBITOR SMR11"/>
    <property type="match status" value="1"/>
</dbReference>
<evidence type="ECO:0000256" key="1">
    <source>
        <dbReference type="SAM" id="MobiDB-lite"/>
    </source>
</evidence>
<dbReference type="PANTHER" id="PTHR36310">
    <property type="entry name" value="CYCLIN-DEPENDENT PROTEIN KINASE INHIBITOR SMR11"/>
    <property type="match status" value="1"/>
</dbReference>
<dbReference type="EMBL" id="GGEC01068538">
    <property type="protein sequence ID" value="MBX49022.1"/>
    <property type="molecule type" value="Transcribed_RNA"/>
</dbReference>
<accession>A0A2P2P2R6</accession>
<organism evidence="2">
    <name type="scientific">Rhizophora mucronata</name>
    <name type="common">Asiatic mangrove</name>
    <dbReference type="NCBI Taxonomy" id="61149"/>
    <lineage>
        <taxon>Eukaryota</taxon>
        <taxon>Viridiplantae</taxon>
        <taxon>Streptophyta</taxon>
        <taxon>Embryophyta</taxon>
        <taxon>Tracheophyta</taxon>
        <taxon>Spermatophyta</taxon>
        <taxon>Magnoliopsida</taxon>
        <taxon>eudicotyledons</taxon>
        <taxon>Gunneridae</taxon>
        <taxon>Pentapetalae</taxon>
        <taxon>rosids</taxon>
        <taxon>fabids</taxon>
        <taxon>Malpighiales</taxon>
        <taxon>Rhizophoraceae</taxon>
        <taxon>Rhizophora</taxon>
    </lineage>
</organism>
<name>A0A2P2P2R6_RHIMU</name>
<dbReference type="AlphaFoldDB" id="A0A2P2P2R6"/>
<evidence type="ECO:0000313" key="2">
    <source>
        <dbReference type="EMBL" id="MBX49022.1"/>
    </source>
</evidence>
<dbReference type="InterPro" id="IPR038971">
    <property type="entry name" value="SMR11/SMR16"/>
</dbReference>
<proteinExistence type="predicted"/>
<feature type="region of interest" description="Disordered" evidence="1">
    <location>
        <begin position="29"/>
        <end position="57"/>
    </location>
</feature>
<protein>
    <submittedName>
        <fullName evidence="2">Uncharacterized protein MANES_08G167300</fullName>
    </submittedName>
</protein>
<reference evidence="2" key="1">
    <citation type="submission" date="2018-02" db="EMBL/GenBank/DDBJ databases">
        <title>Rhizophora mucronata_Transcriptome.</title>
        <authorList>
            <person name="Meera S.P."/>
            <person name="Sreeshan A."/>
            <person name="Augustine A."/>
        </authorList>
    </citation>
    <scope>NUCLEOTIDE SEQUENCE</scope>
    <source>
        <tissue evidence="2">Leaf</tissue>
    </source>
</reference>